<dbReference type="InterPro" id="IPR003960">
    <property type="entry name" value="ATPase_AAA_CS"/>
</dbReference>
<protein>
    <recommendedName>
        <fullName evidence="10">AAA+ ATPase domain-containing protein</fullName>
    </recommendedName>
</protein>
<feature type="region of interest" description="Disordered" evidence="9">
    <location>
        <begin position="315"/>
        <end position="341"/>
    </location>
</feature>
<dbReference type="PANTHER" id="PTHR23070">
    <property type="entry name" value="BCS1 AAA-TYPE ATPASE"/>
    <property type="match status" value="1"/>
</dbReference>
<keyword evidence="6" id="KW-0460">Magnesium</keyword>
<comment type="cofactor">
    <cofactor evidence="1">
        <name>Mg(2+)</name>
        <dbReference type="ChEBI" id="CHEBI:18420"/>
    </cofactor>
</comment>
<gene>
    <name evidence="11" type="ORF">FPE_LOCUS10827</name>
</gene>
<reference evidence="11" key="1">
    <citation type="submission" date="2023-05" db="EMBL/GenBank/DDBJ databases">
        <authorList>
            <person name="Huff M."/>
        </authorList>
    </citation>
    <scope>NUCLEOTIDE SEQUENCE</scope>
</reference>
<dbReference type="GO" id="GO:0006950">
    <property type="term" value="P:response to stress"/>
    <property type="evidence" value="ECO:0007669"/>
    <property type="project" value="UniProtKB-ARBA"/>
</dbReference>
<evidence type="ECO:0000256" key="3">
    <source>
        <dbReference type="ARBA" id="ARBA00022741"/>
    </source>
</evidence>
<dbReference type="CDD" id="cd19510">
    <property type="entry name" value="RecA-like_BCS1"/>
    <property type="match status" value="1"/>
</dbReference>
<keyword evidence="12" id="KW-1185">Reference proteome</keyword>
<dbReference type="SMART" id="SM00382">
    <property type="entry name" value="AAA"/>
    <property type="match status" value="1"/>
</dbReference>
<sequence>MLFTIGEMMTGAGSAVAGLMVAYAMFQNYFPYDLRKPLKRYSHKIMSVLYPYIVITFSEYQGDGFERSKAFAAIERYLNKNSSKQAKHLQANVVEDSQAIVLSMADNEEVTDEFQGTKLWWASNHFVPDRQSISFYPREDASRYFTLTFHKKYRDIITNSYLKHVLNEGKEIAVKERQRKLYTNNKSDSWHGYKRSKWSHVIFEHPASFDTLAMEQNKKEEIIKDLIRFTKAKDYYAKIGKAWKRGYLLYGPPGTGKSTMIAAMANLLKYDVYDLELTAVKDNTELRKLLIDTSSKSIVVIEDIDCSLDLTGQRKKKKEKTEDEKKEEKDKDPVKAEIKKREENQNSQVTLSGLLNFIDGLWSACGGERIIVFTTNYVEKLDPALIRRGRMDKHIELSYCSFEAFKVLAKNYLDLESHKLFSRIDNLLEETKMTPADVAENLMPKSVEEDEVACLLRLITALEEAKVKAEEEAKAKAEEEAKAKAEEEAKAKAEEEEKLKVEKEKEENGKEGVKGEVKENGEDAKHSAANGVKENEDVSH</sequence>
<dbReference type="AlphaFoldDB" id="A0AAD1Z545"/>
<dbReference type="InterPro" id="IPR027417">
    <property type="entry name" value="P-loop_NTPase"/>
</dbReference>
<evidence type="ECO:0000256" key="7">
    <source>
        <dbReference type="ARBA" id="ARBA00049360"/>
    </source>
</evidence>
<dbReference type="InterPro" id="IPR003959">
    <property type="entry name" value="ATPase_AAA_core"/>
</dbReference>
<comment type="similarity">
    <text evidence="2">Belongs to the AAA ATPase family. BCS1 subfamily.</text>
</comment>
<evidence type="ECO:0000256" key="1">
    <source>
        <dbReference type="ARBA" id="ARBA00001946"/>
    </source>
</evidence>
<dbReference type="EMBL" id="OU503041">
    <property type="protein sequence ID" value="CAI9763397.1"/>
    <property type="molecule type" value="Genomic_DNA"/>
</dbReference>
<dbReference type="Pfam" id="PF00004">
    <property type="entry name" value="AAA"/>
    <property type="match status" value="2"/>
</dbReference>
<dbReference type="FunFam" id="3.40.50.300:FF:001122">
    <property type="entry name" value="AAA-ATPase ASD, mitochondrial"/>
    <property type="match status" value="1"/>
</dbReference>
<dbReference type="GO" id="GO:0005524">
    <property type="term" value="F:ATP binding"/>
    <property type="evidence" value="ECO:0007669"/>
    <property type="project" value="UniProtKB-KW"/>
</dbReference>
<keyword evidence="4" id="KW-0378">Hydrolase</keyword>
<evidence type="ECO:0000313" key="12">
    <source>
        <dbReference type="Proteomes" id="UP000834106"/>
    </source>
</evidence>
<dbReference type="Pfam" id="PF25568">
    <property type="entry name" value="AAA_lid_At3g28540"/>
    <property type="match status" value="1"/>
</dbReference>
<name>A0AAD1Z545_9LAMI</name>
<feature type="region of interest" description="Disordered" evidence="9">
    <location>
        <begin position="474"/>
        <end position="540"/>
    </location>
</feature>
<comment type="catalytic activity">
    <reaction evidence="7">
        <text>ATP + H2O = ADP + phosphate + H(+)</text>
        <dbReference type="Rhea" id="RHEA:13065"/>
        <dbReference type="ChEBI" id="CHEBI:15377"/>
        <dbReference type="ChEBI" id="CHEBI:15378"/>
        <dbReference type="ChEBI" id="CHEBI:30616"/>
        <dbReference type="ChEBI" id="CHEBI:43474"/>
        <dbReference type="ChEBI" id="CHEBI:456216"/>
    </reaction>
</comment>
<dbReference type="SUPFAM" id="SSF52540">
    <property type="entry name" value="P-loop containing nucleoside triphosphate hydrolases"/>
    <property type="match status" value="1"/>
</dbReference>
<dbReference type="GO" id="GO:0016887">
    <property type="term" value="F:ATP hydrolysis activity"/>
    <property type="evidence" value="ECO:0007669"/>
    <property type="project" value="InterPro"/>
</dbReference>
<evidence type="ECO:0000313" key="11">
    <source>
        <dbReference type="EMBL" id="CAI9763397.1"/>
    </source>
</evidence>
<evidence type="ECO:0000256" key="4">
    <source>
        <dbReference type="ARBA" id="ARBA00022801"/>
    </source>
</evidence>
<dbReference type="PROSITE" id="PS00674">
    <property type="entry name" value="AAA"/>
    <property type="match status" value="1"/>
</dbReference>
<keyword evidence="3 8" id="KW-0547">Nucleotide-binding</keyword>
<dbReference type="Pfam" id="PF14363">
    <property type="entry name" value="AAA_assoc"/>
    <property type="match status" value="1"/>
</dbReference>
<feature type="compositionally biased region" description="Basic and acidic residues" evidence="9">
    <location>
        <begin position="319"/>
        <end position="341"/>
    </location>
</feature>
<dbReference type="Gene3D" id="6.10.280.40">
    <property type="match status" value="1"/>
</dbReference>
<dbReference type="Proteomes" id="UP000834106">
    <property type="component" value="Chromosome 6"/>
</dbReference>
<evidence type="ECO:0000259" key="10">
    <source>
        <dbReference type="SMART" id="SM00382"/>
    </source>
</evidence>
<proteinExistence type="inferred from homology"/>
<evidence type="ECO:0000256" key="6">
    <source>
        <dbReference type="ARBA" id="ARBA00022842"/>
    </source>
</evidence>
<evidence type="ECO:0000256" key="8">
    <source>
        <dbReference type="RuleBase" id="RU003651"/>
    </source>
</evidence>
<feature type="compositionally biased region" description="Basic and acidic residues" evidence="9">
    <location>
        <begin position="474"/>
        <end position="526"/>
    </location>
</feature>
<keyword evidence="5 8" id="KW-0067">ATP-binding</keyword>
<evidence type="ECO:0000256" key="9">
    <source>
        <dbReference type="SAM" id="MobiDB-lite"/>
    </source>
</evidence>
<organism evidence="11 12">
    <name type="scientific">Fraxinus pennsylvanica</name>
    <dbReference type="NCBI Taxonomy" id="56036"/>
    <lineage>
        <taxon>Eukaryota</taxon>
        <taxon>Viridiplantae</taxon>
        <taxon>Streptophyta</taxon>
        <taxon>Embryophyta</taxon>
        <taxon>Tracheophyta</taxon>
        <taxon>Spermatophyta</taxon>
        <taxon>Magnoliopsida</taxon>
        <taxon>eudicotyledons</taxon>
        <taxon>Gunneridae</taxon>
        <taxon>Pentapetalae</taxon>
        <taxon>asterids</taxon>
        <taxon>lamiids</taxon>
        <taxon>Lamiales</taxon>
        <taxon>Oleaceae</taxon>
        <taxon>Oleeae</taxon>
        <taxon>Fraxinus</taxon>
    </lineage>
</organism>
<dbReference type="InterPro" id="IPR050747">
    <property type="entry name" value="Mitochondrial_chaperone_BCS1"/>
</dbReference>
<dbReference type="InterPro" id="IPR025753">
    <property type="entry name" value="AAA_N_dom"/>
</dbReference>
<evidence type="ECO:0000256" key="2">
    <source>
        <dbReference type="ARBA" id="ARBA00007448"/>
    </source>
</evidence>
<evidence type="ECO:0000256" key="5">
    <source>
        <dbReference type="ARBA" id="ARBA00022840"/>
    </source>
</evidence>
<dbReference type="InterPro" id="IPR058017">
    <property type="entry name" value="At3g28540-like_C"/>
</dbReference>
<feature type="domain" description="AAA+ ATPase" evidence="10">
    <location>
        <begin position="243"/>
        <end position="401"/>
    </location>
</feature>
<dbReference type="Gene3D" id="3.40.50.300">
    <property type="entry name" value="P-loop containing nucleotide triphosphate hydrolases"/>
    <property type="match status" value="1"/>
</dbReference>
<dbReference type="InterPro" id="IPR003593">
    <property type="entry name" value="AAA+_ATPase"/>
</dbReference>
<accession>A0AAD1Z545</accession>